<evidence type="ECO:0000256" key="1">
    <source>
        <dbReference type="ARBA" id="ARBA00022730"/>
    </source>
</evidence>
<dbReference type="NCBIfam" id="NF004612">
    <property type="entry name" value="PRK05943.1"/>
    <property type="match status" value="1"/>
</dbReference>
<feature type="compositionally biased region" description="Low complexity" evidence="6">
    <location>
        <begin position="211"/>
        <end position="222"/>
    </location>
</feature>
<evidence type="ECO:0000313" key="10">
    <source>
        <dbReference type="Proteomes" id="UP000249417"/>
    </source>
</evidence>
<dbReference type="PANTHER" id="PTHR33284">
    <property type="entry name" value="RIBOSOMAL PROTEIN L25/GLN-TRNA SYNTHETASE, ANTI-CODON-BINDING DOMAIN-CONTAINING PROTEIN"/>
    <property type="match status" value="1"/>
</dbReference>
<comment type="caution">
    <text evidence="9">The sequence shown here is derived from an EMBL/GenBank/DDBJ whole genome shotgun (WGS) entry which is preliminary data.</text>
</comment>
<dbReference type="InterPro" id="IPR020930">
    <property type="entry name" value="Ribosomal_uL5_bac-type"/>
</dbReference>
<dbReference type="Pfam" id="PF14693">
    <property type="entry name" value="Ribosomal_TL5_C"/>
    <property type="match status" value="1"/>
</dbReference>
<comment type="similarity">
    <text evidence="5">Belongs to the bacterial ribosomal protein bL25 family. CTC subfamily.</text>
</comment>
<dbReference type="InterPro" id="IPR020057">
    <property type="entry name" value="Ribosomal_bL25_b-dom"/>
</dbReference>
<feature type="region of interest" description="Disordered" evidence="6">
    <location>
        <begin position="201"/>
        <end position="222"/>
    </location>
</feature>
<dbReference type="InterPro" id="IPR037121">
    <property type="entry name" value="Ribosomal_bL25_C"/>
</dbReference>
<keyword evidence="2 5" id="KW-0694">RNA-binding</keyword>
<accession>A0A2W5N3V0</accession>
<dbReference type="InterPro" id="IPR001021">
    <property type="entry name" value="Ribosomal_bL25_long"/>
</dbReference>
<dbReference type="InterPro" id="IPR029751">
    <property type="entry name" value="Ribosomal_L25_dom"/>
</dbReference>
<dbReference type="Proteomes" id="UP000249417">
    <property type="component" value="Unassembled WGS sequence"/>
</dbReference>
<feature type="domain" description="Large ribosomal subunit protein bL25 L25" evidence="7">
    <location>
        <begin position="7"/>
        <end position="94"/>
    </location>
</feature>
<keyword evidence="3 5" id="KW-0689">Ribosomal protein</keyword>
<evidence type="ECO:0000313" key="9">
    <source>
        <dbReference type="EMBL" id="PZQ48076.1"/>
    </source>
</evidence>
<gene>
    <name evidence="5" type="primary">rplY</name>
    <name evidence="5" type="synonym">ctc</name>
    <name evidence="9" type="ORF">DI551_02040</name>
</gene>
<name>A0A2W5N3V0_9BACT</name>
<feature type="domain" description="Large ribosomal subunit protein bL25 beta" evidence="8">
    <location>
        <begin position="103"/>
        <end position="188"/>
    </location>
</feature>
<organism evidence="9 10">
    <name type="scientific">Micavibrio aeruginosavorus</name>
    <dbReference type="NCBI Taxonomy" id="349221"/>
    <lineage>
        <taxon>Bacteria</taxon>
        <taxon>Pseudomonadati</taxon>
        <taxon>Bdellovibrionota</taxon>
        <taxon>Bdellovibrionia</taxon>
        <taxon>Bdellovibrionales</taxon>
        <taxon>Pseudobdellovibrionaceae</taxon>
        <taxon>Micavibrio</taxon>
    </lineage>
</organism>
<evidence type="ECO:0000259" key="8">
    <source>
        <dbReference type="Pfam" id="PF14693"/>
    </source>
</evidence>
<sequence length="222" mass="24280">MTKHYALSAETRERAGKGVARALRREKKIPAVIYGDAKEAETIELPVKEITLEYHKGHMFTNLCDLTVGSKKQLVLVRDVQVHPVTDAVLHVDFMRVTPKTTITVHVPVHFENEENCPGLKNKGSLTIVRHDVELICKATDIPESITVDLSTFEIGDAIKISNVKLPNGTKPAITNRDFTIATIAAPRLLLEEEDAINAEKAAADAEKAATEAAAAPAEDKK</sequence>
<dbReference type="AlphaFoldDB" id="A0A2W5N3V0"/>
<dbReference type="HAMAP" id="MF_01334">
    <property type="entry name" value="Ribosomal_bL25_CTC"/>
    <property type="match status" value="1"/>
</dbReference>
<proteinExistence type="inferred from homology"/>
<dbReference type="NCBIfam" id="NF004128">
    <property type="entry name" value="PRK05618.1-2"/>
    <property type="match status" value="1"/>
</dbReference>
<evidence type="ECO:0000256" key="6">
    <source>
        <dbReference type="SAM" id="MobiDB-lite"/>
    </source>
</evidence>
<dbReference type="GO" id="GO:0003735">
    <property type="term" value="F:structural constituent of ribosome"/>
    <property type="evidence" value="ECO:0007669"/>
    <property type="project" value="InterPro"/>
</dbReference>
<dbReference type="GO" id="GO:0008097">
    <property type="term" value="F:5S rRNA binding"/>
    <property type="evidence" value="ECO:0007669"/>
    <property type="project" value="InterPro"/>
</dbReference>
<dbReference type="Gene3D" id="2.40.240.10">
    <property type="entry name" value="Ribosomal Protein L25, Chain P"/>
    <property type="match status" value="1"/>
</dbReference>
<dbReference type="CDD" id="cd00495">
    <property type="entry name" value="Ribosomal_L25_TL5_CTC"/>
    <property type="match status" value="1"/>
</dbReference>
<protein>
    <recommendedName>
        <fullName evidence="5">Large ribosomal subunit protein bL25</fullName>
    </recommendedName>
    <alternativeName>
        <fullName evidence="5">General stress protein CTC</fullName>
    </alternativeName>
</protein>
<evidence type="ECO:0000259" key="7">
    <source>
        <dbReference type="Pfam" id="PF01386"/>
    </source>
</evidence>
<dbReference type="Pfam" id="PF01386">
    <property type="entry name" value="Ribosomal_L25p"/>
    <property type="match status" value="1"/>
</dbReference>
<dbReference type="GO" id="GO:0022625">
    <property type="term" value="C:cytosolic large ribosomal subunit"/>
    <property type="evidence" value="ECO:0007669"/>
    <property type="project" value="TreeGrafter"/>
</dbReference>
<dbReference type="InterPro" id="IPR011035">
    <property type="entry name" value="Ribosomal_bL25/Gln-tRNA_synth"/>
</dbReference>
<keyword evidence="4 5" id="KW-0687">Ribonucleoprotein</keyword>
<dbReference type="EMBL" id="QFQB01000007">
    <property type="protein sequence ID" value="PZQ48076.1"/>
    <property type="molecule type" value="Genomic_DNA"/>
</dbReference>
<evidence type="ECO:0000256" key="4">
    <source>
        <dbReference type="ARBA" id="ARBA00023274"/>
    </source>
</evidence>
<dbReference type="NCBIfam" id="NF004130">
    <property type="entry name" value="PRK05618.1-5"/>
    <property type="match status" value="1"/>
</dbReference>
<evidence type="ECO:0000256" key="3">
    <source>
        <dbReference type="ARBA" id="ARBA00022980"/>
    </source>
</evidence>
<comment type="subunit">
    <text evidence="5">Part of the 50S ribosomal subunit; part of the 5S rRNA/L5/L18/L25 subcomplex. Contacts the 5S rRNA. Binds to the 5S rRNA independently of L5 and L18.</text>
</comment>
<keyword evidence="1 5" id="KW-0699">rRNA-binding</keyword>
<dbReference type="PANTHER" id="PTHR33284:SF1">
    <property type="entry name" value="RIBOSOMAL PROTEIN L25_GLN-TRNA SYNTHETASE, ANTI-CODON-BINDING DOMAIN-CONTAINING PROTEIN"/>
    <property type="match status" value="1"/>
</dbReference>
<evidence type="ECO:0000256" key="2">
    <source>
        <dbReference type="ARBA" id="ARBA00022884"/>
    </source>
</evidence>
<dbReference type="GO" id="GO:0006412">
    <property type="term" value="P:translation"/>
    <property type="evidence" value="ECO:0007669"/>
    <property type="project" value="UniProtKB-UniRule"/>
</dbReference>
<dbReference type="SUPFAM" id="SSF50715">
    <property type="entry name" value="Ribosomal protein L25-like"/>
    <property type="match status" value="1"/>
</dbReference>
<evidence type="ECO:0000256" key="5">
    <source>
        <dbReference type="HAMAP-Rule" id="MF_01334"/>
    </source>
</evidence>
<reference evidence="9 10" key="1">
    <citation type="submission" date="2017-08" db="EMBL/GenBank/DDBJ databases">
        <title>Infants hospitalized years apart are colonized by the same room-sourced microbial strains.</title>
        <authorList>
            <person name="Brooks B."/>
            <person name="Olm M.R."/>
            <person name="Firek B.A."/>
            <person name="Baker R."/>
            <person name="Thomas B.C."/>
            <person name="Morowitz M.J."/>
            <person name="Banfield J.F."/>
        </authorList>
    </citation>
    <scope>NUCLEOTIDE SEQUENCE [LARGE SCALE GENOMIC DNA]</scope>
    <source>
        <strain evidence="9">S2_005_002_R2_29</strain>
    </source>
</reference>
<comment type="function">
    <text evidence="5">This is one of the proteins that binds to the 5S RNA in the ribosome where it forms part of the central protuberance.</text>
</comment>
<dbReference type="Gene3D" id="2.170.120.20">
    <property type="entry name" value="Ribosomal protein L25, beta domain"/>
    <property type="match status" value="1"/>
</dbReference>
<dbReference type="NCBIfam" id="TIGR00731">
    <property type="entry name" value="bL25_bact_ctc"/>
    <property type="match status" value="1"/>
</dbReference>
<dbReference type="InterPro" id="IPR020056">
    <property type="entry name" value="Rbsml_bL25/Gln-tRNA_synth_N"/>
</dbReference>